<organism evidence="3 4">
    <name type="scientific">Undibacterium hunanense</name>
    <dbReference type="NCBI Taxonomy" id="2762292"/>
    <lineage>
        <taxon>Bacteria</taxon>
        <taxon>Pseudomonadati</taxon>
        <taxon>Pseudomonadota</taxon>
        <taxon>Betaproteobacteria</taxon>
        <taxon>Burkholderiales</taxon>
        <taxon>Oxalobacteraceae</taxon>
        <taxon>Undibacterium</taxon>
    </lineage>
</organism>
<proteinExistence type="predicted"/>
<keyword evidence="4" id="KW-1185">Reference proteome</keyword>
<name>A0ABR6ZT12_9BURK</name>
<dbReference type="Proteomes" id="UP000650424">
    <property type="component" value="Unassembled WGS sequence"/>
</dbReference>
<dbReference type="EMBL" id="JACOGF010000006">
    <property type="protein sequence ID" value="MBC3918660.1"/>
    <property type="molecule type" value="Genomic_DNA"/>
</dbReference>
<evidence type="ECO:0000313" key="3">
    <source>
        <dbReference type="EMBL" id="MBC3918660.1"/>
    </source>
</evidence>
<evidence type="ECO:0000313" key="4">
    <source>
        <dbReference type="Proteomes" id="UP000650424"/>
    </source>
</evidence>
<feature type="compositionally biased region" description="Basic and acidic residues" evidence="1">
    <location>
        <begin position="69"/>
        <end position="80"/>
    </location>
</feature>
<comment type="caution">
    <text evidence="3">The sequence shown here is derived from an EMBL/GenBank/DDBJ whole genome shotgun (WGS) entry which is preliminary data.</text>
</comment>
<sequence length="80" mass="9139">MQLFIACKQAHQLISEGMDRRLSLSERSKLKMHLAICHYCTSFNGQMSFMRKAVRQSALRTLSSPETGNRPDQDHQDGSK</sequence>
<dbReference type="Pfam" id="PF13490">
    <property type="entry name" value="zf-HC2"/>
    <property type="match status" value="1"/>
</dbReference>
<dbReference type="RefSeq" id="WP_186947900.1">
    <property type="nucleotide sequence ID" value="NZ_JACOGF010000006.1"/>
</dbReference>
<feature type="region of interest" description="Disordered" evidence="1">
    <location>
        <begin position="58"/>
        <end position="80"/>
    </location>
</feature>
<protein>
    <submittedName>
        <fullName evidence="3">Zf-HC2 domain-containing protein</fullName>
    </submittedName>
</protein>
<feature type="domain" description="Putative zinc-finger" evidence="2">
    <location>
        <begin position="7"/>
        <end position="40"/>
    </location>
</feature>
<dbReference type="InterPro" id="IPR027383">
    <property type="entry name" value="Znf_put"/>
</dbReference>
<gene>
    <name evidence="3" type="ORF">H8L32_14295</name>
</gene>
<reference evidence="3 4" key="1">
    <citation type="submission" date="2020-08" db="EMBL/GenBank/DDBJ databases">
        <title>Novel species isolated from subtropical streams in China.</title>
        <authorList>
            <person name="Lu H."/>
        </authorList>
    </citation>
    <scope>NUCLEOTIDE SEQUENCE [LARGE SCALE GENOMIC DNA]</scope>
    <source>
        <strain evidence="3 4">CY18W</strain>
    </source>
</reference>
<accession>A0ABR6ZT12</accession>
<feature type="compositionally biased region" description="Polar residues" evidence="1">
    <location>
        <begin position="58"/>
        <end position="67"/>
    </location>
</feature>
<evidence type="ECO:0000259" key="2">
    <source>
        <dbReference type="Pfam" id="PF13490"/>
    </source>
</evidence>
<evidence type="ECO:0000256" key="1">
    <source>
        <dbReference type="SAM" id="MobiDB-lite"/>
    </source>
</evidence>